<evidence type="ECO:0000256" key="3">
    <source>
        <dbReference type="ARBA" id="ARBA00022840"/>
    </source>
</evidence>
<dbReference type="GO" id="GO:0036064">
    <property type="term" value="C:ciliary basal body"/>
    <property type="evidence" value="ECO:0007669"/>
    <property type="project" value="TreeGrafter"/>
</dbReference>
<dbReference type="GO" id="GO:0070740">
    <property type="term" value="F:tubulin-glutamic acid ligase activity"/>
    <property type="evidence" value="ECO:0007669"/>
    <property type="project" value="TreeGrafter"/>
</dbReference>
<reference evidence="5" key="1">
    <citation type="submission" date="2021-05" db="EMBL/GenBank/DDBJ databases">
        <title>The genome of the haptophyte Pavlova lutheri (Diacronema luteri, Pavlovales) - a model for lipid biosynthesis in eukaryotic algae.</title>
        <authorList>
            <person name="Hulatt C.J."/>
            <person name="Posewitz M.C."/>
        </authorList>
    </citation>
    <scope>NUCLEOTIDE SEQUENCE</scope>
    <source>
        <strain evidence="5">NIVA-4/92</strain>
    </source>
</reference>
<evidence type="ECO:0000256" key="4">
    <source>
        <dbReference type="SAM" id="MobiDB-lite"/>
    </source>
</evidence>
<dbReference type="PANTHER" id="PTHR12241:SF162">
    <property type="entry name" value="TUBULIN MONOGLUTAMYLASE TTLL4"/>
    <property type="match status" value="1"/>
</dbReference>
<dbReference type="GO" id="GO:0000226">
    <property type="term" value="P:microtubule cytoskeleton organization"/>
    <property type="evidence" value="ECO:0007669"/>
    <property type="project" value="TreeGrafter"/>
</dbReference>
<evidence type="ECO:0000313" key="5">
    <source>
        <dbReference type="EMBL" id="KAG8469941.1"/>
    </source>
</evidence>
<dbReference type="AlphaFoldDB" id="A0A8J6CGB1"/>
<protein>
    <recommendedName>
        <fullName evidence="7">Tubulin--tyrosine ligase-like protein 9</fullName>
    </recommendedName>
</protein>
<accession>A0A8J6CGB1</accession>
<feature type="region of interest" description="Disordered" evidence="4">
    <location>
        <begin position="1043"/>
        <end position="1087"/>
    </location>
</feature>
<evidence type="ECO:0000256" key="2">
    <source>
        <dbReference type="ARBA" id="ARBA00022741"/>
    </source>
</evidence>
<dbReference type="Proteomes" id="UP000751190">
    <property type="component" value="Unassembled WGS sequence"/>
</dbReference>
<dbReference type="GO" id="GO:0015631">
    <property type="term" value="F:tubulin binding"/>
    <property type="evidence" value="ECO:0007669"/>
    <property type="project" value="TreeGrafter"/>
</dbReference>
<keyword evidence="2" id="KW-0547">Nucleotide-binding</keyword>
<keyword evidence="3" id="KW-0067">ATP-binding</keyword>
<name>A0A8J6CGB1_DIALT</name>
<dbReference type="InterPro" id="IPR004344">
    <property type="entry name" value="TTL/TTLL_fam"/>
</dbReference>
<proteinExistence type="predicted"/>
<dbReference type="SUPFAM" id="SSF56059">
    <property type="entry name" value="Glutathione synthetase ATP-binding domain-like"/>
    <property type="match status" value="1"/>
</dbReference>
<evidence type="ECO:0008006" key="7">
    <source>
        <dbReference type="Google" id="ProtNLM"/>
    </source>
</evidence>
<feature type="compositionally biased region" description="Basic and acidic residues" evidence="4">
    <location>
        <begin position="1207"/>
        <end position="1217"/>
    </location>
</feature>
<dbReference type="PANTHER" id="PTHR12241">
    <property type="entry name" value="TUBULIN POLYGLUTAMYLASE"/>
    <property type="match status" value="1"/>
</dbReference>
<feature type="compositionally biased region" description="Pro residues" evidence="4">
    <location>
        <begin position="480"/>
        <end position="496"/>
    </location>
</feature>
<feature type="compositionally biased region" description="Pro residues" evidence="4">
    <location>
        <begin position="1143"/>
        <end position="1191"/>
    </location>
</feature>
<dbReference type="Gene3D" id="3.30.470.20">
    <property type="entry name" value="ATP-grasp fold, B domain"/>
    <property type="match status" value="1"/>
</dbReference>
<keyword evidence="1" id="KW-0436">Ligase</keyword>
<feature type="region of interest" description="Disordered" evidence="4">
    <location>
        <begin position="1140"/>
        <end position="1217"/>
    </location>
</feature>
<organism evidence="5 6">
    <name type="scientific">Diacronema lutheri</name>
    <name type="common">Unicellular marine alga</name>
    <name type="synonym">Monochrysis lutheri</name>
    <dbReference type="NCBI Taxonomy" id="2081491"/>
    <lineage>
        <taxon>Eukaryota</taxon>
        <taxon>Haptista</taxon>
        <taxon>Haptophyta</taxon>
        <taxon>Pavlovophyceae</taxon>
        <taxon>Pavlovales</taxon>
        <taxon>Pavlovaceae</taxon>
        <taxon>Diacronema</taxon>
    </lineage>
</organism>
<dbReference type="GO" id="GO:0005524">
    <property type="term" value="F:ATP binding"/>
    <property type="evidence" value="ECO:0007669"/>
    <property type="project" value="UniProtKB-KW"/>
</dbReference>
<evidence type="ECO:0000256" key="1">
    <source>
        <dbReference type="ARBA" id="ARBA00022598"/>
    </source>
</evidence>
<comment type="caution">
    <text evidence="5">The sequence shown here is derived from an EMBL/GenBank/DDBJ whole genome shotgun (WGS) entry which is preliminary data.</text>
</comment>
<feature type="compositionally biased region" description="Low complexity" evidence="4">
    <location>
        <begin position="1074"/>
        <end position="1087"/>
    </location>
</feature>
<sequence>MEDADDSAGDEEYVHVRAAGDCAPSANGASTGAADPLPPPLALVFAVRRPYAHVREDRSASVLDGPAKLRFMINSRTWRNSWMLQVILTDHGWARVPVDQRDWDLWWCAGQANTRAIRELRPTQRLNKFPKSSTLTLKAHLYYTVTAAAARHGAHHFAFIPETYVLPSELDDFDARRGTPACADAIWIVKPYAAYCGRGIFLLPNAAEVPEHVLDERAVVSRYIDRPYLIDGLKSDMRLYVLVTCWHPLIVYVYRNGLVRFATETYTLDPSSLGNRTAHITNYTLNKRSDNFKATSALGDDGKGSKWTADALRARLVADVGQQAADTVWRDIDDLLVKTCIAAEPEMLANFEKYVPPACQAQPHAAVFQLFGFDVMLDADLKPWLLEVNLDPALGTDSPLDFKVKSSMLVDTLNLLGLQGQQAEHCHAKAAPFGEADEARARLPLERLRVWRALKQADDELARSRSGGFRRLLPAADSRTPPPPSPPPSPPPPPSPGEFEGTAVVISLTLAGEVGEWDARTARGRESAALFEGAVAGALALPPNLVRVRAVTAASVRLVADVLQPLAAYWYPAQGVHALVASRLDVIAAALRALNYTLASTISVSAAEPLIRFSCLCSPGGVFAARRAFPPLTFNASFATDGGAPQPRFALELSCSAAVQLLQTAGDGARTYASTCDAFASELLSANGPTTALGRTMAYWLPLACCAAEPIDLGCAACASGVSREASRPIFRKSALAVGRAGYATCGDALGGIVGAATEGAQRALRAPDEPTCDGFWREHFTTHVPTAELRAAVETECCARVPRDDAAGSSAGETRAGGIGGTVASALGVGAIVGIALGVFVCAALGVSAARLAHVRFATPGKVAPRTALTPVAVGGAASAAGMADAANTRARPLFSPPRALGWAAERVAVLPPRATGEAPRAPDAPLAIIASARLAASGRAPIGARETVERRGSNPQLLLRPLHVVTELVSASASAQQPPSARHAGEAGAGRGDDGALARPTPPARQRHPPQQLTDAARSVPSVRSAGADALVEFELDDADELGGMGSSADASPVMTRAQPPRAQSPAPPRSPALVASAASAEPPVAPRVPRVSLFEVVDAEDEVEVERLEPRAASPFRASRLAPGAVASVAVGAAMTGARPPAPSLQPPQLRPAAPLQPPHLRPAAPPQPPHLRPAAPPQPPHLRPAAPPQGRSRRRHCLVNGLRVDRRPSGSKA</sequence>
<dbReference type="EMBL" id="JAGTXO010000002">
    <property type="protein sequence ID" value="KAG8469941.1"/>
    <property type="molecule type" value="Genomic_DNA"/>
</dbReference>
<feature type="region of interest" description="Disordered" evidence="4">
    <location>
        <begin position="471"/>
        <end position="500"/>
    </location>
</feature>
<feature type="compositionally biased region" description="Low complexity" evidence="4">
    <location>
        <begin position="972"/>
        <end position="984"/>
    </location>
</feature>
<dbReference type="Pfam" id="PF03133">
    <property type="entry name" value="TTL"/>
    <property type="match status" value="1"/>
</dbReference>
<dbReference type="OrthoDB" id="202825at2759"/>
<keyword evidence="6" id="KW-1185">Reference proteome</keyword>
<feature type="region of interest" description="Disordered" evidence="4">
    <location>
        <begin position="972"/>
        <end position="1026"/>
    </location>
</feature>
<gene>
    <name evidence="5" type="ORF">KFE25_006396</name>
</gene>
<evidence type="ECO:0000313" key="6">
    <source>
        <dbReference type="Proteomes" id="UP000751190"/>
    </source>
</evidence>
<dbReference type="PROSITE" id="PS51221">
    <property type="entry name" value="TTL"/>
    <property type="match status" value="1"/>
</dbReference>